<dbReference type="PROSITE" id="PS51575">
    <property type="entry name" value="SAM_MT43_SUVAR39_2"/>
    <property type="match status" value="1"/>
</dbReference>
<dbReference type="Pfam" id="PF02182">
    <property type="entry name" value="SAD_SRA"/>
    <property type="match status" value="1"/>
</dbReference>
<gene>
    <name evidence="6" type="ORF">GUJ93_ZPchr0008g14026</name>
</gene>
<dbReference type="EMBL" id="JAAALK010000290">
    <property type="protein sequence ID" value="KAG8048370.1"/>
    <property type="molecule type" value="Genomic_DNA"/>
</dbReference>
<dbReference type="PROSITE" id="PS50867">
    <property type="entry name" value="PRE_SET"/>
    <property type="match status" value="1"/>
</dbReference>
<dbReference type="SMART" id="SM00466">
    <property type="entry name" value="SRA"/>
    <property type="match status" value="1"/>
</dbReference>
<dbReference type="InterPro" id="IPR001214">
    <property type="entry name" value="SET_dom"/>
</dbReference>
<reference evidence="6" key="2">
    <citation type="submission" date="2021-02" db="EMBL/GenBank/DDBJ databases">
        <authorList>
            <person name="Kimball J.A."/>
            <person name="Haas M.W."/>
            <person name="Macchietto M."/>
            <person name="Kono T."/>
            <person name="Duquette J."/>
            <person name="Shao M."/>
        </authorList>
    </citation>
    <scope>NUCLEOTIDE SEQUENCE</scope>
    <source>
        <tissue evidence="6">Fresh leaf tissue</tissue>
    </source>
</reference>
<evidence type="ECO:0000259" key="3">
    <source>
        <dbReference type="PROSITE" id="PS50280"/>
    </source>
</evidence>
<dbReference type="InterPro" id="IPR025794">
    <property type="entry name" value="H3-K9-MeTrfase_plant"/>
</dbReference>
<proteinExistence type="predicted"/>
<dbReference type="Pfam" id="PF05033">
    <property type="entry name" value="Pre-SET"/>
    <property type="match status" value="1"/>
</dbReference>
<dbReference type="InterPro" id="IPR007728">
    <property type="entry name" value="Pre-SET_dom"/>
</dbReference>
<dbReference type="GO" id="GO:0008270">
    <property type="term" value="F:zinc ion binding"/>
    <property type="evidence" value="ECO:0007669"/>
    <property type="project" value="InterPro"/>
</dbReference>
<feature type="region of interest" description="Disordered" evidence="2">
    <location>
        <begin position="82"/>
        <end position="113"/>
    </location>
</feature>
<feature type="domain" description="YDG" evidence="5">
    <location>
        <begin position="186"/>
        <end position="334"/>
    </location>
</feature>
<feature type="compositionally biased region" description="Pro residues" evidence="2">
    <location>
        <begin position="15"/>
        <end position="49"/>
    </location>
</feature>
<evidence type="ECO:0000313" key="6">
    <source>
        <dbReference type="EMBL" id="KAG8048370.1"/>
    </source>
</evidence>
<dbReference type="OrthoDB" id="5792673at2759"/>
<feature type="domain" description="Pre-SET" evidence="4">
    <location>
        <begin position="415"/>
        <end position="474"/>
    </location>
</feature>
<dbReference type="AlphaFoldDB" id="A0A8J5RQA1"/>
<dbReference type="PROSITE" id="PS51015">
    <property type="entry name" value="YDG"/>
    <property type="match status" value="1"/>
</dbReference>
<dbReference type="GO" id="GO:0042054">
    <property type="term" value="F:histone methyltransferase activity"/>
    <property type="evidence" value="ECO:0007669"/>
    <property type="project" value="InterPro"/>
</dbReference>
<dbReference type="SMART" id="SM00468">
    <property type="entry name" value="PreSET"/>
    <property type="match status" value="1"/>
</dbReference>
<feature type="domain" description="SET" evidence="3">
    <location>
        <begin position="477"/>
        <end position="624"/>
    </location>
</feature>
<dbReference type="Pfam" id="PF00856">
    <property type="entry name" value="SET"/>
    <property type="match status" value="1"/>
</dbReference>
<dbReference type="InterPro" id="IPR051357">
    <property type="entry name" value="H3K9_HMTase_SUVAR3-9"/>
</dbReference>
<evidence type="ECO:0000256" key="1">
    <source>
        <dbReference type="PROSITE-ProRule" id="PRU00358"/>
    </source>
</evidence>
<keyword evidence="7" id="KW-1185">Reference proteome</keyword>
<name>A0A8J5RQA1_ZIZPA</name>
<dbReference type="PANTHER" id="PTHR45660">
    <property type="entry name" value="HISTONE-LYSINE N-METHYLTRANSFERASE SETMAR"/>
    <property type="match status" value="1"/>
</dbReference>
<evidence type="ECO:0000256" key="2">
    <source>
        <dbReference type="SAM" id="MobiDB-lite"/>
    </source>
</evidence>
<comment type="caution">
    <text evidence="6">The sequence shown here is derived from an EMBL/GenBank/DDBJ whole genome shotgun (WGS) entry which is preliminary data.</text>
</comment>
<dbReference type="Proteomes" id="UP000729402">
    <property type="component" value="Unassembled WGS sequence"/>
</dbReference>
<dbReference type="InterPro" id="IPR003105">
    <property type="entry name" value="SRA_YDG"/>
</dbReference>
<dbReference type="PROSITE" id="PS50280">
    <property type="entry name" value="SET"/>
    <property type="match status" value="1"/>
</dbReference>
<dbReference type="PANTHER" id="PTHR45660:SF87">
    <property type="entry name" value="OS08G0565700 PROTEIN"/>
    <property type="match status" value="1"/>
</dbReference>
<dbReference type="GO" id="GO:0003690">
    <property type="term" value="F:double-stranded DNA binding"/>
    <property type="evidence" value="ECO:0007669"/>
    <property type="project" value="TreeGrafter"/>
</dbReference>
<accession>A0A8J5RQA1</accession>
<sequence length="626" mass="68833">MKPCELRKPSTQLASPPPPPPPPAGRPPAAAPPRPPSPIPTLPPPPFPALTPSSATLLRRELELKLDPSLAQCLLLSNDHHHLQPQPNHLSLSAAPGPKSESPSSTKKRPRATKEMVRITNLSLPDHLHFRSLVRRARLTFEALRGIYHRQDPSTAGGARNRADLRASSHMLSAGLWLHRELRVVGAIPGVLVGDAFFYRAELCVIGLHSAPQAGICFIPASLVSEGHPVATSIVSSGGYLDDEDSGDVLVYTGSGGRQRNRIDHHASQTLERGNLALHYSCHYGVEVRVIRGHACDASPNRKVYVYDGLYRVVSSTYGPGKSGHDVCKFKLVRLPGQDDLGSKSWHDARELKDTLDCKIRPPRYISLDIAKGKEPFRVPVCNKLDDDRSPLLYEYITCPEFPLAQSPGLVKRQRGCHCSEACGSRCGCERKNKAQAPVYNLDGTLVRGRPVVYECGGLCGCTMSCPNRVTQQGMKHRLEVFRSRETGWGVRTLDVIQPGAFVCEFAGDVLSLDGHSGDVSPMENGSSVIDPSKFPERWMEWGDASACHQDDKGPLLFPPFAGACYRLDVSRRRNVACYISHSCTPNVFIQFVVRCNEDESHPHMMVFAMETIPPMRELSIDYGLV</sequence>
<comment type="subcellular location">
    <subcellularLocation>
        <location evidence="1">Nucleus</location>
    </subcellularLocation>
</comment>
<feature type="region of interest" description="Disordered" evidence="2">
    <location>
        <begin position="1"/>
        <end position="52"/>
    </location>
</feature>
<reference evidence="6" key="1">
    <citation type="journal article" date="2021" name="bioRxiv">
        <title>Whole Genome Assembly and Annotation of Northern Wild Rice, Zizania palustris L., Supports a Whole Genome Duplication in the Zizania Genus.</title>
        <authorList>
            <person name="Haas M."/>
            <person name="Kono T."/>
            <person name="Macchietto M."/>
            <person name="Millas R."/>
            <person name="McGilp L."/>
            <person name="Shao M."/>
            <person name="Duquette J."/>
            <person name="Hirsch C.N."/>
            <person name="Kimball J."/>
        </authorList>
    </citation>
    <scope>NUCLEOTIDE SEQUENCE</scope>
    <source>
        <tissue evidence="6">Fresh leaf tissue</tissue>
    </source>
</reference>
<organism evidence="6 7">
    <name type="scientific">Zizania palustris</name>
    <name type="common">Northern wild rice</name>
    <dbReference type="NCBI Taxonomy" id="103762"/>
    <lineage>
        <taxon>Eukaryota</taxon>
        <taxon>Viridiplantae</taxon>
        <taxon>Streptophyta</taxon>
        <taxon>Embryophyta</taxon>
        <taxon>Tracheophyta</taxon>
        <taxon>Spermatophyta</taxon>
        <taxon>Magnoliopsida</taxon>
        <taxon>Liliopsida</taxon>
        <taxon>Poales</taxon>
        <taxon>Poaceae</taxon>
        <taxon>BOP clade</taxon>
        <taxon>Oryzoideae</taxon>
        <taxon>Oryzeae</taxon>
        <taxon>Zizaniinae</taxon>
        <taxon>Zizania</taxon>
    </lineage>
</organism>
<evidence type="ECO:0000259" key="5">
    <source>
        <dbReference type="PROSITE" id="PS51015"/>
    </source>
</evidence>
<evidence type="ECO:0000313" key="7">
    <source>
        <dbReference type="Proteomes" id="UP000729402"/>
    </source>
</evidence>
<dbReference type="GO" id="GO:0005634">
    <property type="term" value="C:nucleus"/>
    <property type="evidence" value="ECO:0007669"/>
    <property type="project" value="UniProtKB-SubCell"/>
</dbReference>
<evidence type="ECO:0000259" key="4">
    <source>
        <dbReference type="PROSITE" id="PS50867"/>
    </source>
</evidence>
<protein>
    <submittedName>
        <fullName evidence="6">Uncharacterized protein</fullName>
    </submittedName>
</protein>
<keyword evidence="1" id="KW-0539">Nucleus</keyword>
<dbReference type="SMART" id="SM00317">
    <property type="entry name" value="SET"/>
    <property type="match status" value="1"/>
</dbReference>